<comment type="subcellular location">
    <subcellularLocation>
        <location evidence="1">Secreted</location>
    </subcellularLocation>
</comment>
<dbReference type="PROSITE" id="PS50871">
    <property type="entry name" value="C1Q"/>
    <property type="match status" value="1"/>
</dbReference>
<evidence type="ECO:0000256" key="2">
    <source>
        <dbReference type="ARBA" id="ARBA00022525"/>
    </source>
</evidence>
<dbReference type="SUPFAM" id="SSF49842">
    <property type="entry name" value="TNF-like"/>
    <property type="match status" value="1"/>
</dbReference>
<name>A0A6P8HFB0_ACTTE</name>
<feature type="compositionally biased region" description="Pro residues" evidence="8">
    <location>
        <begin position="119"/>
        <end position="131"/>
    </location>
</feature>
<feature type="compositionally biased region" description="Polar residues" evidence="8">
    <location>
        <begin position="60"/>
        <end position="71"/>
    </location>
</feature>
<sequence>MTTFWLGKSLVSSLTGVFVVVLLVLLHLSPVKTSPTNKTSCVESTVSQGDRNLARRLPICNSTDPQSTEITNDNRKLDPFGSWSNFLGHATNSRNSKKGDRGKGKPRNKTPSTKKSTHPCPPGPPGPPGPQGPAGAVVTEAHMMMEFRNLVRESAQKRSRRLADNISLMASGIPDLVSAFHVELRNEIQIARKTLHELNNYKSHVGSFGTFVRGNDIEYKNGRYIARYTGVYQFSCSLHVLRARDANLRPRDSIKLQICINSLCDHNTSLLTVTGVNSNSKVFTISLHGILLLKAGQYTSVFVENSSGNPITISSQSSFSGILLGA</sequence>
<accession>A0A6P8HFB0</accession>
<evidence type="ECO:0000256" key="5">
    <source>
        <dbReference type="ARBA" id="ARBA00023157"/>
    </source>
</evidence>
<evidence type="ECO:0000256" key="4">
    <source>
        <dbReference type="ARBA" id="ARBA00022729"/>
    </source>
</evidence>
<feature type="region of interest" description="Disordered" evidence="8">
    <location>
        <begin position="53"/>
        <end position="135"/>
    </location>
</feature>
<dbReference type="InterPro" id="IPR052136">
    <property type="entry name" value="Adipolin/Erythroferrone-rel"/>
</dbReference>
<evidence type="ECO:0000256" key="1">
    <source>
        <dbReference type="ARBA" id="ARBA00004613"/>
    </source>
</evidence>
<dbReference type="Gene3D" id="1.20.5.320">
    <property type="entry name" value="6-Phosphogluconate Dehydrogenase, domain 3"/>
    <property type="match status" value="1"/>
</dbReference>
<comment type="similarity">
    <text evidence="7">Belongs to the adipolin/erythroferrone family.</text>
</comment>
<keyword evidence="5" id="KW-1015">Disulfide bond</keyword>
<evidence type="ECO:0000256" key="6">
    <source>
        <dbReference type="ARBA" id="ARBA00023180"/>
    </source>
</evidence>
<evidence type="ECO:0000313" key="11">
    <source>
        <dbReference type="Proteomes" id="UP000515163"/>
    </source>
</evidence>
<evidence type="ECO:0000313" key="12">
    <source>
        <dbReference type="RefSeq" id="XP_031554451.1"/>
    </source>
</evidence>
<keyword evidence="6" id="KW-0325">Glycoprotein</keyword>
<dbReference type="PANTHER" id="PTHR24019">
    <property type="entry name" value="ADIPOLIN"/>
    <property type="match status" value="1"/>
</dbReference>
<dbReference type="Proteomes" id="UP000515163">
    <property type="component" value="Unplaced"/>
</dbReference>
<feature type="compositionally biased region" description="Polar residues" evidence="8">
    <location>
        <begin position="82"/>
        <end position="94"/>
    </location>
</feature>
<dbReference type="OrthoDB" id="5969874at2759"/>
<evidence type="ECO:0000259" key="10">
    <source>
        <dbReference type="PROSITE" id="PS50871"/>
    </source>
</evidence>
<reference evidence="12" key="1">
    <citation type="submission" date="2025-08" db="UniProtKB">
        <authorList>
            <consortium name="RefSeq"/>
        </authorList>
    </citation>
    <scope>IDENTIFICATION</scope>
    <source>
        <tissue evidence="12">Tentacle</tissue>
    </source>
</reference>
<keyword evidence="2" id="KW-0964">Secreted</keyword>
<feature type="signal peptide" evidence="9">
    <location>
        <begin position="1"/>
        <end position="33"/>
    </location>
</feature>
<evidence type="ECO:0000256" key="3">
    <source>
        <dbReference type="ARBA" id="ARBA00022702"/>
    </source>
</evidence>
<dbReference type="AlphaFoldDB" id="A0A6P8HFB0"/>
<feature type="chain" id="PRO_5028021252" evidence="9">
    <location>
        <begin position="34"/>
        <end position="326"/>
    </location>
</feature>
<dbReference type="FunCoup" id="A0A6P8HFB0">
    <property type="interactions" value="79"/>
</dbReference>
<dbReference type="RefSeq" id="XP_031554451.1">
    <property type="nucleotide sequence ID" value="XM_031698591.1"/>
</dbReference>
<dbReference type="InParanoid" id="A0A6P8HFB0"/>
<proteinExistence type="inferred from homology"/>
<dbReference type="PANTHER" id="PTHR24019:SF5">
    <property type="entry name" value="ADIPOLIN"/>
    <property type="match status" value="1"/>
</dbReference>
<evidence type="ECO:0000256" key="7">
    <source>
        <dbReference type="ARBA" id="ARBA00038198"/>
    </source>
</evidence>
<keyword evidence="4 9" id="KW-0732">Signal</keyword>
<gene>
    <name evidence="12" type="primary">LOC116291420</name>
</gene>
<keyword evidence="11" id="KW-1185">Reference proteome</keyword>
<dbReference type="GO" id="GO:0005179">
    <property type="term" value="F:hormone activity"/>
    <property type="evidence" value="ECO:0007669"/>
    <property type="project" value="UniProtKB-KW"/>
</dbReference>
<dbReference type="InterPro" id="IPR001073">
    <property type="entry name" value="C1q_dom"/>
</dbReference>
<evidence type="ECO:0000256" key="9">
    <source>
        <dbReference type="SAM" id="SignalP"/>
    </source>
</evidence>
<dbReference type="GO" id="GO:0005615">
    <property type="term" value="C:extracellular space"/>
    <property type="evidence" value="ECO:0007669"/>
    <property type="project" value="TreeGrafter"/>
</dbReference>
<keyword evidence="3" id="KW-0372">Hormone</keyword>
<protein>
    <submittedName>
        <fullName evidence="12">Adipolin-like isoform X1</fullName>
    </submittedName>
</protein>
<dbReference type="GeneID" id="116291420"/>
<evidence type="ECO:0000256" key="8">
    <source>
        <dbReference type="SAM" id="MobiDB-lite"/>
    </source>
</evidence>
<organism evidence="11 12">
    <name type="scientific">Actinia tenebrosa</name>
    <name type="common">Australian red waratah sea anemone</name>
    <dbReference type="NCBI Taxonomy" id="6105"/>
    <lineage>
        <taxon>Eukaryota</taxon>
        <taxon>Metazoa</taxon>
        <taxon>Cnidaria</taxon>
        <taxon>Anthozoa</taxon>
        <taxon>Hexacorallia</taxon>
        <taxon>Actiniaria</taxon>
        <taxon>Actiniidae</taxon>
        <taxon>Actinia</taxon>
    </lineage>
</organism>
<dbReference type="Gene3D" id="2.60.120.40">
    <property type="match status" value="1"/>
</dbReference>
<dbReference type="KEGG" id="aten:116291420"/>
<feature type="domain" description="C1q" evidence="10">
    <location>
        <begin position="173"/>
        <end position="326"/>
    </location>
</feature>
<dbReference type="InterPro" id="IPR008983">
    <property type="entry name" value="Tumour_necrosis_fac-like_dom"/>
</dbReference>